<dbReference type="EMBL" id="JACMSC010000008">
    <property type="protein sequence ID" value="KAG6512790.1"/>
    <property type="molecule type" value="Genomic_DNA"/>
</dbReference>
<reference evidence="3 4" key="1">
    <citation type="submission" date="2020-08" db="EMBL/GenBank/DDBJ databases">
        <title>Plant Genome Project.</title>
        <authorList>
            <person name="Zhang R.-G."/>
        </authorList>
    </citation>
    <scope>NUCLEOTIDE SEQUENCE [LARGE SCALE GENOMIC DNA]</scope>
    <source>
        <tissue evidence="3">Rhizome</tissue>
    </source>
</reference>
<sequence length="172" mass="18717">MAATNHQPATANFAHRLFSEPAPPVSDGSDEFTEFDVWGSFPAGPISPQQAELLRAGRPTPSARGDRAGDRRRAAAASMPVNIPDWSKILGNRTGSYRKKASGVYFTAECDVGEEEVEIAISGERRMVPPHELLGRNRAASMSVHEGVGRTLKGRDLSRVRDAVWEITGFQD</sequence>
<feature type="compositionally biased region" description="Polar residues" evidence="2">
    <location>
        <begin position="1"/>
        <end position="10"/>
    </location>
</feature>
<evidence type="ECO:0000313" key="3">
    <source>
        <dbReference type="EMBL" id="KAG6512790.1"/>
    </source>
</evidence>
<accession>A0A8J5HA04</accession>
<keyword evidence="4" id="KW-1185">Reference proteome</keyword>
<gene>
    <name evidence="3" type="ORF">ZIOFF_030919</name>
</gene>
<dbReference type="Pfam" id="PF04520">
    <property type="entry name" value="Senescence_reg"/>
    <property type="match status" value="1"/>
</dbReference>
<dbReference type="PANTHER" id="PTHR46525:SF2">
    <property type="entry name" value="EMB|CAB72159.1"/>
    <property type="match status" value="1"/>
</dbReference>
<dbReference type="AlphaFoldDB" id="A0A8J5HA04"/>
<dbReference type="GO" id="GO:0010150">
    <property type="term" value="P:leaf senescence"/>
    <property type="evidence" value="ECO:0007669"/>
    <property type="project" value="UniProtKB-ARBA"/>
</dbReference>
<evidence type="ECO:0000256" key="2">
    <source>
        <dbReference type="SAM" id="MobiDB-lite"/>
    </source>
</evidence>
<feature type="compositionally biased region" description="Basic and acidic residues" evidence="2">
    <location>
        <begin position="64"/>
        <end position="73"/>
    </location>
</feature>
<evidence type="ECO:0000313" key="4">
    <source>
        <dbReference type="Proteomes" id="UP000734854"/>
    </source>
</evidence>
<protein>
    <submittedName>
        <fullName evidence="3">Uncharacterized protein</fullName>
    </submittedName>
</protein>
<dbReference type="InterPro" id="IPR007608">
    <property type="entry name" value="Senescence_reg_S40"/>
</dbReference>
<evidence type="ECO:0000256" key="1">
    <source>
        <dbReference type="ARBA" id="ARBA00034773"/>
    </source>
</evidence>
<organism evidence="3 4">
    <name type="scientific">Zingiber officinale</name>
    <name type="common">Ginger</name>
    <name type="synonym">Amomum zingiber</name>
    <dbReference type="NCBI Taxonomy" id="94328"/>
    <lineage>
        <taxon>Eukaryota</taxon>
        <taxon>Viridiplantae</taxon>
        <taxon>Streptophyta</taxon>
        <taxon>Embryophyta</taxon>
        <taxon>Tracheophyta</taxon>
        <taxon>Spermatophyta</taxon>
        <taxon>Magnoliopsida</taxon>
        <taxon>Liliopsida</taxon>
        <taxon>Zingiberales</taxon>
        <taxon>Zingiberaceae</taxon>
        <taxon>Zingiber</taxon>
    </lineage>
</organism>
<name>A0A8J5HA04_ZINOF</name>
<feature type="region of interest" description="Disordered" evidence="2">
    <location>
        <begin position="1"/>
        <end position="77"/>
    </location>
</feature>
<dbReference type="OrthoDB" id="1917735at2759"/>
<proteinExistence type="inferred from homology"/>
<comment type="similarity">
    <text evidence="1">Belongs to the senescence regulator S40 family.</text>
</comment>
<dbReference type="Proteomes" id="UP000734854">
    <property type="component" value="Unassembled WGS sequence"/>
</dbReference>
<dbReference type="PANTHER" id="PTHR46525">
    <property type="entry name" value="EMB|CAB72159.1"/>
    <property type="match status" value="1"/>
</dbReference>
<comment type="caution">
    <text evidence="3">The sequence shown here is derived from an EMBL/GenBank/DDBJ whole genome shotgun (WGS) entry which is preliminary data.</text>
</comment>